<feature type="transmembrane region" description="Helical" evidence="7">
    <location>
        <begin position="84"/>
        <end position="106"/>
    </location>
</feature>
<reference evidence="9" key="1">
    <citation type="submission" date="2017-09" db="EMBL/GenBank/DDBJ databases">
        <title>Polyketide synthases of a Diaporthe helianthi virulent isolate.</title>
        <authorList>
            <person name="Baroncelli R."/>
        </authorList>
    </citation>
    <scope>NUCLEOTIDE SEQUENCE [LARGE SCALE GENOMIC DNA]</scope>
    <source>
        <strain evidence="9">7/96</strain>
    </source>
</reference>
<dbReference type="PANTHER" id="PTHR33048:SF157">
    <property type="entry name" value="INTEGRAL MEMBRANE PROTEIN"/>
    <property type="match status" value="1"/>
</dbReference>
<evidence type="ECO:0000259" key="8">
    <source>
        <dbReference type="Pfam" id="PF20684"/>
    </source>
</evidence>
<dbReference type="InterPro" id="IPR049326">
    <property type="entry name" value="Rhodopsin_dom_fungi"/>
</dbReference>
<comment type="caution">
    <text evidence="9">The sequence shown here is derived from an EMBL/GenBank/DDBJ whole genome shotgun (WGS) entry which is preliminary data.</text>
</comment>
<comment type="similarity">
    <text evidence="5">Belongs to the SAT4 family.</text>
</comment>
<evidence type="ECO:0000313" key="9">
    <source>
        <dbReference type="EMBL" id="POS69327.1"/>
    </source>
</evidence>
<feature type="transmembrane region" description="Helical" evidence="7">
    <location>
        <begin position="118"/>
        <end position="141"/>
    </location>
</feature>
<evidence type="ECO:0000256" key="7">
    <source>
        <dbReference type="SAM" id="Phobius"/>
    </source>
</evidence>
<feature type="transmembrane region" description="Helical" evidence="7">
    <location>
        <begin position="153"/>
        <end position="175"/>
    </location>
</feature>
<dbReference type="InterPro" id="IPR052337">
    <property type="entry name" value="SAT4-like"/>
</dbReference>
<dbReference type="Proteomes" id="UP000094444">
    <property type="component" value="Unassembled WGS sequence"/>
</dbReference>
<keyword evidence="10" id="KW-1185">Reference proteome</keyword>
<dbReference type="Pfam" id="PF20684">
    <property type="entry name" value="Fung_rhodopsin"/>
    <property type="match status" value="1"/>
</dbReference>
<organism evidence="9 10">
    <name type="scientific">Diaporthe helianthi</name>
    <dbReference type="NCBI Taxonomy" id="158607"/>
    <lineage>
        <taxon>Eukaryota</taxon>
        <taxon>Fungi</taxon>
        <taxon>Dikarya</taxon>
        <taxon>Ascomycota</taxon>
        <taxon>Pezizomycotina</taxon>
        <taxon>Sordariomycetes</taxon>
        <taxon>Sordariomycetidae</taxon>
        <taxon>Diaporthales</taxon>
        <taxon>Diaporthaceae</taxon>
        <taxon>Diaporthe</taxon>
    </lineage>
</organism>
<feature type="transmembrane region" description="Helical" evidence="7">
    <location>
        <begin position="44"/>
        <end position="64"/>
    </location>
</feature>
<feature type="transmembrane region" description="Helical" evidence="7">
    <location>
        <begin position="12"/>
        <end position="32"/>
    </location>
</feature>
<keyword evidence="2 7" id="KW-0812">Transmembrane</keyword>
<evidence type="ECO:0000256" key="6">
    <source>
        <dbReference type="SAM" id="MobiDB-lite"/>
    </source>
</evidence>
<name>A0A2P5HGE6_DIAHE</name>
<dbReference type="OrthoDB" id="5393606at2759"/>
<dbReference type="AlphaFoldDB" id="A0A2P5HGE6"/>
<dbReference type="InParanoid" id="A0A2P5HGE6"/>
<accession>A0A2P5HGE6</accession>
<evidence type="ECO:0000256" key="5">
    <source>
        <dbReference type="ARBA" id="ARBA00038359"/>
    </source>
</evidence>
<feature type="region of interest" description="Disordered" evidence="6">
    <location>
        <begin position="226"/>
        <end position="250"/>
    </location>
</feature>
<dbReference type="GO" id="GO:0016020">
    <property type="term" value="C:membrane"/>
    <property type="evidence" value="ECO:0007669"/>
    <property type="project" value="UniProtKB-SubCell"/>
</dbReference>
<evidence type="ECO:0000256" key="3">
    <source>
        <dbReference type="ARBA" id="ARBA00022989"/>
    </source>
</evidence>
<evidence type="ECO:0000256" key="4">
    <source>
        <dbReference type="ARBA" id="ARBA00023136"/>
    </source>
</evidence>
<gene>
    <name evidence="9" type="ORF">DHEL01_v212279</name>
</gene>
<dbReference type="PANTHER" id="PTHR33048">
    <property type="entry name" value="PTH11-LIKE INTEGRAL MEMBRANE PROTEIN (AFU_ORTHOLOGUE AFUA_5G11245)"/>
    <property type="match status" value="1"/>
</dbReference>
<feature type="domain" description="Rhodopsin" evidence="8">
    <location>
        <begin position="89"/>
        <end position="184"/>
    </location>
</feature>
<keyword evidence="4 7" id="KW-0472">Membrane</keyword>
<proteinExistence type="inferred from homology"/>
<keyword evidence="3 7" id="KW-1133">Transmembrane helix</keyword>
<evidence type="ECO:0000256" key="2">
    <source>
        <dbReference type="ARBA" id="ARBA00022692"/>
    </source>
</evidence>
<evidence type="ECO:0000313" key="10">
    <source>
        <dbReference type="Proteomes" id="UP000094444"/>
    </source>
</evidence>
<comment type="subcellular location">
    <subcellularLocation>
        <location evidence="1">Membrane</location>
        <topology evidence="1">Multi-pass membrane protein</topology>
    </subcellularLocation>
</comment>
<evidence type="ECO:0000256" key="1">
    <source>
        <dbReference type="ARBA" id="ARBA00004141"/>
    </source>
</evidence>
<dbReference type="EMBL" id="MAVT02002404">
    <property type="protein sequence ID" value="POS69327.1"/>
    <property type="molecule type" value="Genomic_DNA"/>
</dbReference>
<protein>
    <recommendedName>
        <fullName evidence="8">Rhodopsin domain-containing protein</fullName>
    </recommendedName>
</protein>
<feature type="compositionally biased region" description="Basic and acidic residues" evidence="6">
    <location>
        <begin position="238"/>
        <end position="250"/>
    </location>
</feature>
<dbReference type="STRING" id="158607.A0A2P5HGE6"/>
<sequence>MPAYDDPAGIIAGSVVMWVLALVSVALRLYSMKWRHQKFTTSEWLILAAFIFGVAITALAYPLGETLLDPYSPGSRLNKTKHDTLVLVGTDMATDFITLIIPIPVILGLQMSTRTKMLTILTFMVGALAIGGSVAKAYIYIAGSKGQYVEDAILIITGLSVWNLMEVQIGIIAACGPTLRQILTRILLSSESLRYLISRMGISHPSRKDESNELPSFVKMADSAEQLHHSGQISAKVSGDRSSERPLEVT</sequence>